<evidence type="ECO:0000313" key="3">
    <source>
        <dbReference type="Proteomes" id="UP000734854"/>
    </source>
</evidence>
<comment type="caution">
    <text evidence="2">The sequence shown here is derived from an EMBL/GenBank/DDBJ whole genome shotgun (WGS) entry which is preliminary data.</text>
</comment>
<dbReference type="EMBL" id="JACMSC010000010">
    <property type="protein sequence ID" value="KAG6504725.1"/>
    <property type="molecule type" value="Genomic_DNA"/>
</dbReference>
<feature type="region of interest" description="Disordered" evidence="1">
    <location>
        <begin position="166"/>
        <end position="194"/>
    </location>
</feature>
<accession>A0A8J5GFD3</accession>
<name>A0A8J5GFD3_ZINOF</name>
<dbReference type="AlphaFoldDB" id="A0A8J5GFD3"/>
<sequence>MANLKVSSSRSSDITDKQSVFPPRCPFPASSSSWGDERPKNGLDSRCEQTRHRHTLSESFHIDEQPPWLDDLLNESETPVKRSAHRRSFSDSSPILGGSNFHSNITNLYVEEGIQKGYTSSSLWGLNEINNLRDGKSWEYTNYTNEHDNNAIAHNIKREDQKELVQEANCSSEMKDDSTTKRLENDSKSDKKQFARHSRIRKLQYIAELEMIVQGLQACLLSSYQEN</sequence>
<reference evidence="2 3" key="1">
    <citation type="submission" date="2020-08" db="EMBL/GenBank/DDBJ databases">
        <title>Plant Genome Project.</title>
        <authorList>
            <person name="Zhang R.-G."/>
        </authorList>
    </citation>
    <scope>NUCLEOTIDE SEQUENCE [LARGE SCALE GENOMIC DNA]</scope>
    <source>
        <tissue evidence="2">Rhizome</tissue>
    </source>
</reference>
<keyword evidence="3" id="KW-1185">Reference proteome</keyword>
<gene>
    <name evidence="2" type="ORF">ZIOFF_037072</name>
</gene>
<feature type="region of interest" description="Disordered" evidence="1">
    <location>
        <begin position="1"/>
        <end position="48"/>
    </location>
</feature>
<dbReference type="PANTHER" id="PTHR46835:SF3">
    <property type="entry name" value="BASIC-LEUCINE ZIPPER (BZIP) TRANSCRIPTION FACTOR FAMILY PROTEIN"/>
    <property type="match status" value="1"/>
</dbReference>
<dbReference type="PANTHER" id="PTHR46835">
    <property type="entry name" value="BASIC-LEUCINE ZIPPER (BZIP) TRANSCRIPTION FACTOR FAMILY PROTEIN-RELATED"/>
    <property type="match status" value="1"/>
</dbReference>
<feature type="compositionally biased region" description="Basic and acidic residues" evidence="1">
    <location>
        <begin position="173"/>
        <end position="193"/>
    </location>
</feature>
<organism evidence="2 3">
    <name type="scientific">Zingiber officinale</name>
    <name type="common">Ginger</name>
    <name type="synonym">Amomum zingiber</name>
    <dbReference type="NCBI Taxonomy" id="94328"/>
    <lineage>
        <taxon>Eukaryota</taxon>
        <taxon>Viridiplantae</taxon>
        <taxon>Streptophyta</taxon>
        <taxon>Embryophyta</taxon>
        <taxon>Tracheophyta</taxon>
        <taxon>Spermatophyta</taxon>
        <taxon>Magnoliopsida</taxon>
        <taxon>Liliopsida</taxon>
        <taxon>Zingiberales</taxon>
        <taxon>Zingiberaceae</taxon>
        <taxon>Zingiber</taxon>
    </lineage>
</organism>
<dbReference type="InterPro" id="IPR044797">
    <property type="entry name" value="At4g06598-like"/>
</dbReference>
<feature type="compositionally biased region" description="Polar residues" evidence="1">
    <location>
        <begin position="1"/>
        <end position="12"/>
    </location>
</feature>
<evidence type="ECO:0000256" key="1">
    <source>
        <dbReference type="SAM" id="MobiDB-lite"/>
    </source>
</evidence>
<proteinExistence type="predicted"/>
<dbReference type="Proteomes" id="UP000734854">
    <property type="component" value="Unassembled WGS sequence"/>
</dbReference>
<feature type="compositionally biased region" description="Basic and acidic residues" evidence="1">
    <location>
        <begin position="35"/>
        <end position="48"/>
    </location>
</feature>
<evidence type="ECO:0000313" key="2">
    <source>
        <dbReference type="EMBL" id="KAG6504725.1"/>
    </source>
</evidence>
<protein>
    <submittedName>
        <fullName evidence="2">Uncharacterized protein</fullName>
    </submittedName>
</protein>